<organism evidence="3">
    <name type="scientific">Caenorhabditis brenneri</name>
    <name type="common">Nematode worm</name>
    <dbReference type="NCBI Taxonomy" id="135651"/>
    <lineage>
        <taxon>Eukaryota</taxon>
        <taxon>Metazoa</taxon>
        <taxon>Ecdysozoa</taxon>
        <taxon>Nematoda</taxon>
        <taxon>Chromadorea</taxon>
        <taxon>Rhabditida</taxon>
        <taxon>Rhabditina</taxon>
        <taxon>Rhabditomorpha</taxon>
        <taxon>Rhabditoidea</taxon>
        <taxon>Rhabditidae</taxon>
        <taxon>Peloderinae</taxon>
        <taxon>Caenorhabditis</taxon>
    </lineage>
</organism>
<dbReference type="InterPro" id="IPR013083">
    <property type="entry name" value="Znf_RING/FYVE/PHD"/>
</dbReference>
<keyword evidence="3" id="KW-1185">Reference proteome</keyword>
<evidence type="ECO:0000313" key="2">
    <source>
        <dbReference type="EMBL" id="EGT40558.1"/>
    </source>
</evidence>
<dbReference type="HOGENOM" id="CLU_1679479_0_0_1"/>
<dbReference type="InParanoid" id="G0MAK2"/>
<dbReference type="Proteomes" id="UP000008068">
    <property type="component" value="Unassembled WGS sequence"/>
</dbReference>
<proteinExistence type="predicted"/>
<keyword evidence="1" id="KW-0175">Coiled coil</keyword>
<protein>
    <recommendedName>
        <fullName evidence="4">RING-type domain-containing protein</fullName>
    </recommendedName>
</protein>
<dbReference type="EMBL" id="GL379788">
    <property type="protein sequence ID" value="EGT40558.1"/>
    <property type="molecule type" value="Genomic_DNA"/>
</dbReference>
<dbReference type="AlphaFoldDB" id="G0MAK2"/>
<feature type="coiled-coil region" evidence="1">
    <location>
        <begin position="15"/>
        <end position="56"/>
    </location>
</feature>
<evidence type="ECO:0000256" key="1">
    <source>
        <dbReference type="SAM" id="Coils"/>
    </source>
</evidence>
<sequence length="157" mass="18307">MSTTQREDRLRNLQLARIKSETEEIKKKSADADAEIEALEQEIKRLDEGIKNVESTSWQSRFKNNRRLNCRNCGLKCNTTSKKPVALKCRHTICLPCFWQNYVASRDTHLRLNPRPIRVPVIFPCCQQHTNMPYDLIQQNVPKSHTTLQILEICEAE</sequence>
<accession>G0MAK2</accession>
<name>G0MAK2_CAEBE</name>
<dbReference type="Gene3D" id="3.30.40.10">
    <property type="entry name" value="Zinc/RING finger domain, C3HC4 (zinc finger)"/>
    <property type="match status" value="1"/>
</dbReference>
<evidence type="ECO:0000313" key="3">
    <source>
        <dbReference type="Proteomes" id="UP000008068"/>
    </source>
</evidence>
<gene>
    <name evidence="2" type="ORF">CAEBREN_23564</name>
</gene>
<reference evidence="3" key="1">
    <citation type="submission" date="2011-07" db="EMBL/GenBank/DDBJ databases">
        <authorList>
            <consortium name="Caenorhabditis brenneri Sequencing and Analysis Consortium"/>
            <person name="Wilson R.K."/>
        </authorList>
    </citation>
    <scope>NUCLEOTIDE SEQUENCE [LARGE SCALE GENOMIC DNA]</scope>
    <source>
        <strain evidence="3">PB2801</strain>
    </source>
</reference>
<evidence type="ECO:0008006" key="4">
    <source>
        <dbReference type="Google" id="ProtNLM"/>
    </source>
</evidence>